<organism evidence="4 5">
    <name type="scientific">Durusdinium trenchii</name>
    <dbReference type="NCBI Taxonomy" id="1381693"/>
    <lineage>
        <taxon>Eukaryota</taxon>
        <taxon>Sar</taxon>
        <taxon>Alveolata</taxon>
        <taxon>Dinophyceae</taxon>
        <taxon>Suessiales</taxon>
        <taxon>Symbiodiniaceae</taxon>
        <taxon>Durusdinium</taxon>
    </lineage>
</organism>
<evidence type="ECO:0000313" key="4">
    <source>
        <dbReference type="EMBL" id="CAK8993838.1"/>
    </source>
</evidence>
<evidence type="ECO:0000256" key="3">
    <source>
        <dbReference type="SAM" id="MobiDB-lite"/>
    </source>
</evidence>
<feature type="compositionally biased region" description="Basic and acidic residues" evidence="3">
    <location>
        <begin position="117"/>
        <end position="133"/>
    </location>
</feature>
<sequence>MVPIFPATWDIAGVEASKRNIMTYNASIAACHAGGQWKRALSLFAELEAMTLESSSITFNALLSVCARQRQWAQAFDLLQSFPQKSWDVVTYAEAANDAALWDVLLGRSGAGNAPDARLRDGRRQNEREERRG</sequence>
<dbReference type="NCBIfam" id="TIGR00756">
    <property type="entry name" value="PPR"/>
    <property type="match status" value="1"/>
</dbReference>
<gene>
    <name evidence="4" type="ORF">SCF082_LOCUS3682</name>
</gene>
<dbReference type="Proteomes" id="UP001642464">
    <property type="component" value="Unassembled WGS sequence"/>
</dbReference>
<proteinExistence type="predicted"/>
<dbReference type="PANTHER" id="PTHR47936:SF1">
    <property type="entry name" value="PENTATRICOPEPTIDE REPEAT-CONTAINING PROTEIN GUN1, CHLOROPLASTIC"/>
    <property type="match status" value="1"/>
</dbReference>
<dbReference type="PANTHER" id="PTHR47936">
    <property type="entry name" value="PPR_LONG DOMAIN-CONTAINING PROTEIN"/>
    <property type="match status" value="1"/>
</dbReference>
<keyword evidence="1" id="KW-0677">Repeat</keyword>
<evidence type="ECO:0000256" key="1">
    <source>
        <dbReference type="ARBA" id="ARBA00022737"/>
    </source>
</evidence>
<evidence type="ECO:0000256" key="2">
    <source>
        <dbReference type="PROSITE-ProRule" id="PRU00708"/>
    </source>
</evidence>
<reference evidence="4 5" key="1">
    <citation type="submission" date="2024-02" db="EMBL/GenBank/DDBJ databases">
        <authorList>
            <person name="Chen Y."/>
            <person name="Shah S."/>
            <person name="Dougan E. K."/>
            <person name="Thang M."/>
            <person name="Chan C."/>
        </authorList>
    </citation>
    <scope>NUCLEOTIDE SEQUENCE [LARGE SCALE GENOMIC DNA]</scope>
</reference>
<dbReference type="InterPro" id="IPR002885">
    <property type="entry name" value="PPR_rpt"/>
</dbReference>
<name>A0ABP0HUG0_9DINO</name>
<dbReference type="InterPro" id="IPR011990">
    <property type="entry name" value="TPR-like_helical_dom_sf"/>
</dbReference>
<dbReference type="Gene3D" id="1.25.40.10">
    <property type="entry name" value="Tetratricopeptide repeat domain"/>
    <property type="match status" value="1"/>
</dbReference>
<feature type="region of interest" description="Disordered" evidence="3">
    <location>
        <begin position="114"/>
        <end position="133"/>
    </location>
</feature>
<feature type="repeat" description="PPR" evidence="2">
    <location>
        <begin position="20"/>
        <end position="54"/>
    </location>
</feature>
<keyword evidence="5" id="KW-1185">Reference proteome</keyword>
<dbReference type="EMBL" id="CAXAMM010001891">
    <property type="protein sequence ID" value="CAK8993838.1"/>
    <property type="molecule type" value="Genomic_DNA"/>
</dbReference>
<evidence type="ECO:0000313" key="5">
    <source>
        <dbReference type="Proteomes" id="UP001642464"/>
    </source>
</evidence>
<comment type="caution">
    <text evidence="4">The sequence shown here is derived from an EMBL/GenBank/DDBJ whole genome shotgun (WGS) entry which is preliminary data.</text>
</comment>
<dbReference type="Pfam" id="PF13041">
    <property type="entry name" value="PPR_2"/>
    <property type="match status" value="1"/>
</dbReference>
<protein>
    <submittedName>
        <fullName evidence="4">Chloroplastic</fullName>
    </submittedName>
</protein>
<dbReference type="PROSITE" id="PS51375">
    <property type="entry name" value="PPR"/>
    <property type="match status" value="1"/>
</dbReference>
<accession>A0ABP0HUG0</accession>